<name>A0ABQ6MIK9_9STRA</name>
<dbReference type="EMBL" id="BRYB01000263">
    <property type="protein sequence ID" value="GMI26567.1"/>
    <property type="molecule type" value="Genomic_DNA"/>
</dbReference>
<accession>A0ABQ6MIK9</accession>
<evidence type="ECO:0000313" key="2">
    <source>
        <dbReference type="EMBL" id="GMI26567.1"/>
    </source>
</evidence>
<sequence length="197" mass="20696">MPPKKRPAAPKSGGSKRPAPSKSPSKPPSKPPASKRASAAPGKKAPSRPSFGSASSVLSQLASAEDRDRLLSSVLSSGYLTSSLWPSLLKAKPDAKAAELFVELLHHAATSPYHTPSSVVAGGIFSFLRSPADHAAYASLFRAALAAPLPPHRRLWLLAATHRFSLSAAEFSPRLRECVGEAVGPDLLSLLPEPLLE</sequence>
<feature type="compositionally biased region" description="Low complexity" evidence="1">
    <location>
        <begin position="32"/>
        <end position="53"/>
    </location>
</feature>
<feature type="compositionally biased region" description="Low complexity" evidence="1">
    <location>
        <begin position="10"/>
        <end position="24"/>
    </location>
</feature>
<feature type="region of interest" description="Disordered" evidence="1">
    <location>
        <begin position="1"/>
        <end position="53"/>
    </location>
</feature>
<keyword evidence="3" id="KW-1185">Reference proteome</keyword>
<evidence type="ECO:0000313" key="3">
    <source>
        <dbReference type="Proteomes" id="UP001165060"/>
    </source>
</evidence>
<organism evidence="2 3">
    <name type="scientific">Tetraparma gracilis</name>
    <dbReference type="NCBI Taxonomy" id="2962635"/>
    <lineage>
        <taxon>Eukaryota</taxon>
        <taxon>Sar</taxon>
        <taxon>Stramenopiles</taxon>
        <taxon>Ochrophyta</taxon>
        <taxon>Bolidophyceae</taxon>
        <taxon>Parmales</taxon>
        <taxon>Triparmaceae</taxon>
        <taxon>Tetraparma</taxon>
    </lineage>
</organism>
<evidence type="ECO:0000256" key="1">
    <source>
        <dbReference type="SAM" id="MobiDB-lite"/>
    </source>
</evidence>
<gene>
    <name evidence="2" type="ORF">TeGR_g8947</name>
</gene>
<comment type="caution">
    <text evidence="2">The sequence shown here is derived from an EMBL/GenBank/DDBJ whole genome shotgun (WGS) entry which is preliminary data.</text>
</comment>
<dbReference type="Proteomes" id="UP001165060">
    <property type="component" value="Unassembled WGS sequence"/>
</dbReference>
<proteinExistence type="predicted"/>
<reference evidence="2 3" key="1">
    <citation type="journal article" date="2023" name="Commun. Biol.">
        <title>Genome analysis of Parmales, the sister group of diatoms, reveals the evolutionary specialization of diatoms from phago-mixotrophs to photoautotrophs.</title>
        <authorList>
            <person name="Ban H."/>
            <person name="Sato S."/>
            <person name="Yoshikawa S."/>
            <person name="Yamada K."/>
            <person name="Nakamura Y."/>
            <person name="Ichinomiya M."/>
            <person name="Sato N."/>
            <person name="Blanc-Mathieu R."/>
            <person name="Endo H."/>
            <person name="Kuwata A."/>
            <person name="Ogata H."/>
        </authorList>
    </citation>
    <scope>NUCLEOTIDE SEQUENCE [LARGE SCALE GENOMIC DNA]</scope>
</reference>
<protein>
    <submittedName>
        <fullName evidence="2">Uncharacterized protein</fullName>
    </submittedName>
</protein>